<accession>A0ABY7DWZ1</accession>
<dbReference type="Pfam" id="PF08597">
    <property type="entry name" value="eIF3_subunit"/>
    <property type="match status" value="1"/>
</dbReference>
<keyword evidence="3" id="KW-0648">Protein biosynthesis</keyword>
<feature type="region of interest" description="Disordered" evidence="4">
    <location>
        <begin position="124"/>
        <end position="164"/>
    </location>
</feature>
<name>A0ABY7DWZ1_MYAAR</name>
<sequence length="336" mass="36854">MATTNGVHAQLDYSTVPQCISSWMSAHSARPSQAVAQPPSGHRTWFLPHAGSGKRRLECGKISAASNSKTVVALIKLVSLTTTQLVIGKGTVWCAITAAVQGHTAGVPGILHLVPGIEPTQIKESKMSGGEWDDDDFEPAAPGIAATDPDGSMKAVQRKKKKPLAERIAEKEAARLAQLEEEKKASKGLTPDQKRAEAERLIKIQEQADLKLAKEAFGVDATGVDGMFPVTEEEFTKFRDALVQKITSFKSSDQYSSFIEKLSQDLVMDLTVDDLKKISTTTNSIFHEKQRQQKEVEKKKKKKSKTVVLERDTDFKDIAAAGRGDYDDSYYDDDFI</sequence>
<reference evidence="5" key="1">
    <citation type="submission" date="2022-11" db="EMBL/GenBank/DDBJ databases">
        <title>Centuries of genome instability and evolution in soft-shell clam transmissible cancer (bioRxiv).</title>
        <authorList>
            <person name="Hart S.F.M."/>
            <person name="Yonemitsu M.A."/>
            <person name="Giersch R.M."/>
            <person name="Beal B.F."/>
            <person name="Arriagada G."/>
            <person name="Davis B.W."/>
            <person name="Ostrander E.A."/>
            <person name="Goff S.P."/>
            <person name="Metzger M.J."/>
        </authorList>
    </citation>
    <scope>NUCLEOTIDE SEQUENCE</scope>
    <source>
        <strain evidence="5">MELC-2E11</strain>
        <tissue evidence="5">Siphon/mantle</tissue>
    </source>
</reference>
<keyword evidence="6" id="KW-1185">Reference proteome</keyword>
<dbReference type="InterPro" id="IPR013906">
    <property type="entry name" value="eIF3j"/>
</dbReference>
<proteinExistence type="predicted"/>
<dbReference type="InterPro" id="IPR023194">
    <property type="entry name" value="eIF3-like_dom_sf"/>
</dbReference>
<evidence type="ECO:0000256" key="3">
    <source>
        <dbReference type="ARBA" id="ARBA00022917"/>
    </source>
</evidence>
<protein>
    <submittedName>
        <fullName evidence="5">EI3JA-like protein</fullName>
    </submittedName>
</protein>
<dbReference type="Proteomes" id="UP001164746">
    <property type="component" value="Chromosome 3"/>
</dbReference>
<organism evidence="5 6">
    <name type="scientific">Mya arenaria</name>
    <name type="common">Soft-shell clam</name>
    <dbReference type="NCBI Taxonomy" id="6604"/>
    <lineage>
        <taxon>Eukaryota</taxon>
        <taxon>Metazoa</taxon>
        <taxon>Spiralia</taxon>
        <taxon>Lophotrochozoa</taxon>
        <taxon>Mollusca</taxon>
        <taxon>Bivalvia</taxon>
        <taxon>Autobranchia</taxon>
        <taxon>Heteroconchia</taxon>
        <taxon>Euheterodonta</taxon>
        <taxon>Imparidentia</taxon>
        <taxon>Neoheterodontei</taxon>
        <taxon>Myida</taxon>
        <taxon>Myoidea</taxon>
        <taxon>Myidae</taxon>
        <taxon>Mya</taxon>
    </lineage>
</organism>
<keyword evidence="1" id="KW-0963">Cytoplasm</keyword>
<dbReference type="PANTHER" id="PTHR21681:SF0">
    <property type="entry name" value="EUKARYOTIC TRANSLATION INITIATION FACTOR 3 SUBUNIT J"/>
    <property type="match status" value="1"/>
</dbReference>
<evidence type="ECO:0000256" key="1">
    <source>
        <dbReference type="ARBA" id="ARBA00022490"/>
    </source>
</evidence>
<evidence type="ECO:0000256" key="2">
    <source>
        <dbReference type="ARBA" id="ARBA00022540"/>
    </source>
</evidence>
<dbReference type="PANTHER" id="PTHR21681">
    <property type="entry name" value="EUKARYOTIC TRANSLATION INITIATION FACTOR 3 SUBUNIT J"/>
    <property type="match status" value="1"/>
</dbReference>
<gene>
    <name evidence="5" type="ORF">MAR_025198</name>
</gene>
<evidence type="ECO:0000313" key="6">
    <source>
        <dbReference type="Proteomes" id="UP001164746"/>
    </source>
</evidence>
<dbReference type="EMBL" id="CP111014">
    <property type="protein sequence ID" value="WAR00826.1"/>
    <property type="molecule type" value="Genomic_DNA"/>
</dbReference>
<evidence type="ECO:0000256" key="4">
    <source>
        <dbReference type="SAM" id="MobiDB-lite"/>
    </source>
</evidence>
<evidence type="ECO:0000313" key="5">
    <source>
        <dbReference type="EMBL" id="WAR00826.1"/>
    </source>
</evidence>
<keyword evidence="2" id="KW-0396">Initiation factor</keyword>
<dbReference type="Gene3D" id="1.10.246.60">
    <property type="entry name" value="Eukaryotic translation initiation factor 3 like domains"/>
    <property type="match status" value="1"/>
</dbReference>